<name>A0AC61MY16_9FIRM</name>
<evidence type="ECO:0000313" key="2">
    <source>
        <dbReference type="Proteomes" id="UP000682782"/>
    </source>
</evidence>
<evidence type="ECO:0000313" key="1">
    <source>
        <dbReference type="EMBL" id="QUC67944.1"/>
    </source>
</evidence>
<keyword evidence="1" id="KW-0378">Hydrolase</keyword>
<keyword evidence="2" id="KW-1185">Reference proteome</keyword>
<dbReference type="Proteomes" id="UP000682782">
    <property type="component" value="Chromosome"/>
</dbReference>
<reference evidence="1" key="1">
    <citation type="submission" date="2021-01" db="EMBL/GenBank/DDBJ databases">
        <title>Complete genome sequence of Clostridiales bacterium R-7.</title>
        <authorList>
            <person name="Mahoney-Kurpe S.C."/>
            <person name="Palevich N."/>
            <person name="Koike S."/>
            <person name="Moon C.D."/>
            <person name="Attwood G.T."/>
        </authorList>
    </citation>
    <scope>NUCLEOTIDE SEQUENCE</scope>
    <source>
        <strain evidence="1">R-7</strain>
    </source>
</reference>
<sequence>MPTTVLKNILYRLALPFCAPGCGKSPVSDHSGHNLIYADAFVHLIRKHHVLGSATYLSAGNQSALILTSSQDPCHIPLPDTFFRVASITKTATSTLVMHLSDLGLLDVDMPVSDLFTAETEQKALNGITLRHLLSHTSGIIDPPDLEQSVENGIPFPDVLSVSRCFTPGAEFHYSNLGFGLIGCILEQVLQIPLSAVFSQYLFSPLDMNATLEGCCIPRNKIMPVTRILPYHKGSEVFVTRLGSSGLTHPDPLRHYGHTAGSMYIDILSLSKLFKMLASDDNSYISSSALNDMKAKHASYGRLSPTLSYGLGLLRISDPFVSDNIVYGHQGFAYGCADGAFWDDRTKCLFITLNGGCSEARKGRLGAANRDLLHWAYRKELPSWSE</sequence>
<organism evidence="1 2">
    <name type="scientific">Aristaeella hokkaidonensis</name>
    <dbReference type="NCBI Taxonomy" id="3046382"/>
    <lineage>
        <taxon>Bacteria</taxon>
        <taxon>Bacillati</taxon>
        <taxon>Bacillota</taxon>
        <taxon>Clostridia</taxon>
        <taxon>Eubacteriales</taxon>
        <taxon>Aristaeellaceae</taxon>
        <taxon>Aristaeella</taxon>
    </lineage>
</organism>
<accession>A0AC61MY16</accession>
<proteinExistence type="predicted"/>
<protein>
    <submittedName>
        <fullName evidence="1">Serine hydrolase</fullName>
    </submittedName>
</protein>
<dbReference type="EMBL" id="CP068393">
    <property type="protein sequence ID" value="QUC67944.1"/>
    <property type="molecule type" value="Genomic_DNA"/>
</dbReference>
<gene>
    <name evidence="1" type="ORF">JYE49_04380</name>
</gene>